<comment type="caution">
    <text evidence="7">The sequence shown here is derived from an EMBL/GenBank/DDBJ whole genome shotgun (WGS) entry which is preliminary data.</text>
</comment>
<evidence type="ECO:0000256" key="1">
    <source>
        <dbReference type="ARBA" id="ARBA00004141"/>
    </source>
</evidence>
<feature type="transmembrane region" description="Helical" evidence="5">
    <location>
        <begin position="208"/>
        <end position="230"/>
    </location>
</feature>
<evidence type="ECO:0000259" key="6">
    <source>
        <dbReference type="Pfam" id="PF01699"/>
    </source>
</evidence>
<feature type="transmembrane region" description="Helical" evidence="5">
    <location>
        <begin position="28"/>
        <end position="47"/>
    </location>
</feature>
<dbReference type="GO" id="GO:0008273">
    <property type="term" value="F:calcium, potassium:sodium antiporter activity"/>
    <property type="evidence" value="ECO:0007669"/>
    <property type="project" value="TreeGrafter"/>
</dbReference>
<evidence type="ECO:0000256" key="5">
    <source>
        <dbReference type="SAM" id="Phobius"/>
    </source>
</evidence>
<protein>
    <submittedName>
        <fullName evidence="7">Calcium:proton antiporter</fullName>
    </submittedName>
</protein>
<dbReference type="InterPro" id="IPR004837">
    <property type="entry name" value="NaCa_Exmemb"/>
</dbReference>
<accession>A0A177NCF0</accession>
<organism evidence="7 8">
    <name type="scientific">Methylomonas koyamae</name>
    <dbReference type="NCBI Taxonomy" id="702114"/>
    <lineage>
        <taxon>Bacteria</taxon>
        <taxon>Pseudomonadati</taxon>
        <taxon>Pseudomonadota</taxon>
        <taxon>Gammaproteobacteria</taxon>
        <taxon>Methylococcales</taxon>
        <taxon>Methylococcaceae</taxon>
        <taxon>Methylomonas</taxon>
    </lineage>
</organism>
<evidence type="ECO:0000313" key="8">
    <source>
        <dbReference type="Proteomes" id="UP000077857"/>
    </source>
</evidence>
<evidence type="ECO:0000313" key="7">
    <source>
        <dbReference type="EMBL" id="OAI15521.1"/>
    </source>
</evidence>
<dbReference type="PANTHER" id="PTHR10846:SF8">
    <property type="entry name" value="INNER MEMBRANE PROTEIN YRBG"/>
    <property type="match status" value="1"/>
</dbReference>
<comment type="subcellular location">
    <subcellularLocation>
        <location evidence="1">Membrane</location>
        <topology evidence="1">Multi-pass membrane protein</topology>
    </subcellularLocation>
</comment>
<feature type="transmembrane region" description="Helical" evidence="5">
    <location>
        <begin position="242"/>
        <end position="262"/>
    </location>
</feature>
<dbReference type="GO" id="GO:0005262">
    <property type="term" value="F:calcium channel activity"/>
    <property type="evidence" value="ECO:0007669"/>
    <property type="project" value="TreeGrafter"/>
</dbReference>
<feature type="transmembrane region" description="Helical" evidence="5">
    <location>
        <begin position="81"/>
        <end position="98"/>
    </location>
</feature>
<sequence length="324" mass="34102">MALPLLMIVIGLVVLVWSADIFVEGAAAIARFLGMSPLLIGMVVIGFGTSAPELTVSALSAWQGSPGIALGNAYGSNITNIALILGTVALISPIVVHSQIVKKELPVLMGVTVFAFGQLYDGSLSRTDALLELAVFAGVMTWMVRQGLKQKADVLAAEVEEELEEHRMSFAQATIWLVSGLLLLMISSRLLVWGAVTIAQNLGVSDLVIGLTIVAIGTSLPELASSIAAARKGEHDLALGNIIGSNLFNTLAVVGLAGAIHPMSIPLEIVNRDWPLMAMLTASLFALGYAGKREQGRINRVEGGILLAVYATYTLYLINTVVSA</sequence>
<keyword evidence="3 5" id="KW-1133">Transmembrane helix</keyword>
<keyword evidence="2 5" id="KW-0812">Transmembrane</keyword>
<keyword evidence="4 5" id="KW-0472">Membrane</keyword>
<dbReference type="OrthoDB" id="9794225at2"/>
<dbReference type="AlphaFoldDB" id="A0A177NCF0"/>
<feature type="domain" description="Sodium/calcium exchanger membrane region" evidence="6">
    <location>
        <begin position="174"/>
        <end position="318"/>
    </location>
</feature>
<feature type="transmembrane region" description="Helical" evidence="5">
    <location>
        <begin position="303"/>
        <end position="322"/>
    </location>
</feature>
<gene>
    <name evidence="7" type="ORF">A1507_13920</name>
</gene>
<dbReference type="RefSeq" id="WP_064040789.1">
    <property type="nucleotide sequence ID" value="NZ_LUUJ01000081.1"/>
</dbReference>
<feature type="transmembrane region" description="Helical" evidence="5">
    <location>
        <begin position="175"/>
        <end position="196"/>
    </location>
</feature>
<dbReference type="InterPro" id="IPR004481">
    <property type="entry name" value="K/Na/Ca-exchanger"/>
</dbReference>
<dbReference type="Pfam" id="PF01699">
    <property type="entry name" value="Na_Ca_ex"/>
    <property type="match status" value="2"/>
</dbReference>
<dbReference type="EMBL" id="LUUJ01000081">
    <property type="protein sequence ID" value="OAI15521.1"/>
    <property type="molecule type" value="Genomic_DNA"/>
</dbReference>
<dbReference type="GO" id="GO:0006874">
    <property type="term" value="P:intracellular calcium ion homeostasis"/>
    <property type="evidence" value="ECO:0007669"/>
    <property type="project" value="TreeGrafter"/>
</dbReference>
<dbReference type="Gene3D" id="1.20.1420.30">
    <property type="entry name" value="NCX, central ion-binding region"/>
    <property type="match status" value="2"/>
</dbReference>
<dbReference type="Gene3D" id="6.10.280.80">
    <property type="entry name" value="NCX, peripheral helical region"/>
    <property type="match status" value="1"/>
</dbReference>
<dbReference type="GO" id="GO:0005886">
    <property type="term" value="C:plasma membrane"/>
    <property type="evidence" value="ECO:0007669"/>
    <property type="project" value="TreeGrafter"/>
</dbReference>
<evidence type="ECO:0000256" key="3">
    <source>
        <dbReference type="ARBA" id="ARBA00022989"/>
    </source>
</evidence>
<proteinExistence type="predicted"/>
<name>A0A177NCF0_9GAMM</name>
<evidence type="ECO:0000256" key="2">
    <source>
        <dbReference type="ARBA" id="ARBA00022692"/>
    </source>
</evidence>
<dbReference type="PANTHER" id="PTHR10846">
    <property type="entry name" value="SODIUM/POTASSIUM/CALCIUM EXCHANGER"/>
    <property type="match status" value="1"/>
</dbReference>
<dbReference type="InterPro" id="IPR044880">
    <property type="entry name" value="NCX_ion-bd_dom_sf"/>
</dbReference>
<evidence type="ECO:0000256" key="4">
    <source>
        <dbReference type="ARBA" id="ARBA00023136"/>
    </source>
</evidence>
<reference evidence="7 8" key="1">
    <citation type="submission" date="2016-03" db="EMBL/GenBank/DDBJ databases">
        <authorList>
            <person name="Ploux O."/>
        </authorList>
    </citation>
    <scope>NUCLEOTIDE SEQUENCE [LARGE SCALE GENOMIC DNA]</scope>
    <source>
        <strain evidence="7 8">R-45378</strain>
    </source>
</reference>
<dbReference type="Proteomes" id="UP000077857">
    <property type="component" value="Unassembled WGS sequence"/>
</dbReference>
<feature type="transmembrane region" description="Helical" evidence="5">
    <location>
        <begin position="274"/>
        <end position="291"/>
    </location>
</feature>
<feature type="domain" description="Sodium/calcium exchanger membrane region" evidence="6">
    <location>
        <begin position="5"/>
        <end position="143"/>
    </location>
</feature>
<dbReference type="NCBIfam" id="TIGR00367">
    <property type="entry name" value="calcium/sodium antiporter"/>
    <property type="match status" value="1"/>
</dbReference>